<dbReference type="Proteomes" id="UP001597261">
    <property type="component" value="Unassembled WGS sequence"/>
</dbReference>
<gene>
    <name evidence="1" type="ORF">ACFSL4_01815</name>
</gene>
<protein>
    <submittedName>
        <fullName evidence="1">Phage tail protein</fullName>
    </submittedName>
</protein>
<evidence type="ECO:0000313" key="1">
    <source>
        <dbReference type="EMBL" id="MFD1657003.1"/>
    </source>
</evidence>
<proteinExistence type="predicted"/>
<accession>A0ABW4IJD5</accession>
<sequence length="412" mass="43056">MPIIAPSSAVTPPVEIPEVGYASITYYDPSGVAWPMTDTARGWYVLADGVTGLGAAPVALTTDALPRGGAHLRHVQPQPRTITWPLLVEGSDHLEFIARWRQLAKAFTRTLREGPGVLEIARPDGTRRQIDVYYQDGWQGLGAFGSGVTWDKATGLTLWCPDPYWVDPVALAVRREYGTSGVFLNPFPTVSSSQVLGATTVTNPGDVTVWPTWTITGPASLVTFTRTDTGDAFAINPTQVSGSLLATEQVIVSTNPPTIRKKTAEVQTINLGSATAGTITITFGGQTTGSIAYNATAAAVQTALEALPNIDPGDVTVTGGPLPATVSISFAGQYLGTDVPEVTVTPSGLTGGTVTVATTTQGSTDNWAGAVNWPAAVLWGLDPGDNPVTFQLDGSGPGSAVDLALHPRYETA</sequence>
<evidence type="ECO:0000313" key="2">
    <source>
        <dbReference type="Proteomes" id="UP001597261"/>
    </source>
</evidence>
<comment type="caution">
    <text evidence="1">The sequence shown here is derived from an EMBL/GenBank/DDBJ whole genome shotgun (WGS) entry which is preliminary data.</text>
</comment>
<dbReference type="RefSeq" id="WP_381077448.1">
    <property type="nucleotide sequence ID" value="NZ_JBHUDX010000004.1"/>
</dbReference>
<name>A0ABW4IJD5_9ACTN</name>
<dbReference type="EMBL" id="JBHUDX010000004">
    <property type="protein sequence ID" value="MFD1657003.1"/>
    <property type="molecule type" value="Genomic_DNA"/>
</dbReference>
<organism evidence="1 2">
    <name type="scientific">Streptomyces caeni</name>
    <dbReference type="NCBI Taxonomy" id="2307231"/>
    <lineage>
        <taxon>Bacteria</taxon>
        <taxon>Bacillati</taxon>
        <taxon>Actinomycetota</taxon>
        <taxon>Actinomycetes</taxon>
        <taxon>Kitasatosporales</taxon>
        <taxon>Streptomycetaceae</taxon>
        <taxon>Streptomyces</taxon>
    </lineage>
</organism>
<reference evidence="2" key="1">
    <citation type="journal article" date="2019" name="Int. J. Syst. Evol. Microbiol.">
        <title>The Global Catalogue of Microorganisms (GCM) 10K type strain sequencing project: providing services to taxonomists for standard genome sequencing and annotation.</title>
        <authorList>
            <consortium name="The Broad Institute Genomics Platform"/>
            <consortium name="The Broad Institute Genome Sequencing Center for Infectious Disease"/>
            <person name="Wu L."/>
            <person name="Ma J."/>
        </authorList>
    </citation>
    <scope>NUCLEOTIDE SEQUENCE [LARGE SCALE GENOMIC DNA]</scope>
    <source>
        <strain evidence="2">CGMCC 1.12470</strain>
    </source>
</reference>
<keyword evidence="2" id="KW-1185">Reference proteome</keyword>